<keyword evidence="1" id="KW-0732">Signal</keyword>
<dbReference type="EMBL" id="QNRR01000006">
    <property type="protein sequence ID" value="RBP42514.1"/>
    <property type="molecule type" value="Genomic_DNA"/>
</dbReference>
<gene>
    <name evidence="3" type="ORF">DES53_106223</name>
</gene>
<proteinExistence type="predicted"/>
<evidence type="ECO:0000256" key="1">
    <source>
        <dbReference type="SAM" id="SignalP"/>
    </source>
</evidence>
<protein>
    <recommendedName>
        <fullName evidence="2">Polysaccharide lyase 14 domain-containing protein</fullName>
    </recommendedName>
</protein>
<evidence type="ECO:0000313" key="3">
    <source>
        <dbReference type="EMBL" id="RBP42514.1"/>
    </source>
</evidence>
<accession>A0A366HJU3</accession>
<reference evidence="3 4" key="1">
    <citation type="submission" date="2018-06" db="EMBL/GenBank/DDBJ databases">
        <title>Genomic Encyclopedia of Type Strains, Phase IV (KMG-IV): sequencing the most valuable type-strain genomes for metagenomic binning, comparative biology and taxonomic classification.</title>
        <authorList>
            <person name="Goeker M."/>
        </authorList>
    </citation>
    <scope>NUCLEOTIDE SEQUENCE [LARGE SCALE GENOMIC DNA]</scope>
    <source>
        <strain evidence="3 4">DSM 25532</strain>
    </source>
</reference>
<evidence type="ECO:0000313" key="4">
    <source>
        <dbReference type="Proteomes" id="UP000253426"/>
    </source>
</evidence>
<feature type="chain" id="PRO_5016933514" description="Polysaccharide lyase 14 domain-containing protein" evidence="1">
    <location>
        <begin position="29"/>
        <end position="274"/>
    </location>
</feature>
<feature type="domain" description="Polysaccharide lyase 14" evidence="2">
    <location>
        <begin position="74"/>
        <end position="267"/>
    </location>
</feature>
<evidence type="ECO:0000259" key="2">
    <source>
        <dbReference type="Pfam" id="PF21294"/>
    </source>
</evidence>
<comment type="caution">
    <text evidence="3">The sequence shown here is derived from an EMBL/GenBank/DDBJ whole genome shotgun (WGS) entry which is preliminary data.</text>
</comment>
<name>A0A366HJU3_9BACT</name>
<dbReference type="Proteomes" id="UP000253426">
    <property type="component" value="Unassembled WGS sequence"/>
</dbReference>
<dbReference type="PANTHER" id="PTHR40124">
    <property type="match status" value="1"/>
</dbReference>
<dbReference type="AlphaFoldDB" id="A0A366HJU3"/>
<keyword evidence="4" id="KW-1185">Reference proteome</keyword>
<dbReference type="Pfam" id="PF21294">
    <property type="entry name" value="Polysacc_lyase_14"/>
    <property type="match status" value="1"/>
</dbReference>
<feature type="signal peptide" evidence="1">
    <location>
        <begin position="1"/>
        <end position="28"/>
    </location>
</feature>
<dbReference type="Gene3D" id="2.60.120.200">
    <property type="match status" value="1"/>
</dbReference>
<dbReference type="InterPro" id="IPR048958">
    <property type="entry name" value="Polysacc_lyase_14"/>
</dbReference>
<dbReference type="PANTHER" id="PTHR40124:SF1">
    <property type="entry name" value="DISAGGREGATASE RELATED REPEAT PROTEIN"/>
    <property type="match status" value="1"/>
</dbReference>
<organism evidence="3 4">
    <name type="scientific">Roseimicrobium gellanilyticum</name>
    <dbReference type="NCBI Taxonomy" id="748857"/>
    <lineage>
        <taxon>Bacteria</taxon>
        <taxon>Pseudomonadati</taxon>
        <taxon>Verrucomicrobiota</taxon>
        <taxon>Verrucomicrobiia</taxon>
        <taxon>Verrucomicrobiales</taxon>
        <taxon>Verrucomicrobiaceae</taxon>
        <taxon>Roseimicrobium</taxon>
    </lineage>
</organism>
<sequence length="274" mass="30375">MKLLKTFASHLLCIALALCHFEMTPADAAEPTLKAVILQGASGIYTIPQWKKDWPGCAFEGGIKDGRVSVVERDGAKSLRIAYAPGQIGPENGGAGWRWPIGTHQSAELRYTVRFSKDFDWVKGGKLPGLCGGPDNVSGGRPATGTNGFSARLMWRRDGRGEAYIYHKNQPENYGHSFPFPEDFRFPTDTPIHVRLAVTMNTIGKRDGTLRVWIALSDQTEKLMVERTDMEWRTVDTFGVDSLYFETFHGGGDATWAPKKACWADFTGIKVESK</sequence>